<dbReference type="Pfam" id="PF17200">
    <property type="entry name" value="sCache_2"/>
    <property type="match status" value="1"/>
</dbReference>
<organism evidence="11 12">
    <name type="scientific">Aromatoleum tolulyticum</name>
    <dbReference type="NCBI Taxonomy" id="34027"/>
    <lineage>
        <taxon>Bacteria</taxon>
        <taxon>Pseudomonadati</taxon>
        <taxon>Pseudomonadota</taxon>
        <taxon>Betaproteobacteria</taxon>
        <taxon>Rhodocyclales</taxon>
        <taxon>Rhodocyclaceae</taxon>
        <taxon>Aromatoleum</taxon>
    </lineage>
</organism>
<evidence type="ECO:0000256" key="3">
    <source>
        <dbReference type="ARBA" id="ARBA00022692"/>
    </source>
</evidence>
<reference evidence="12" key="1">
    <citation type="submission" date="2017-01" db="EMBL/GenBank/DDBJ databases">
        <authorList>
            <person name="Varghese N."/>
            <person name="Submissions S."/>
        </authorList>
    </citation>
    <scope>NUCLEOTIDE SEQUENCE [LARGE SCALE GENOMIC DNA]</scope>
    <source>
        <strain evidence="12">ATCC 51758</strain>
    </source>
</reference>
<keyword evidence="5 9" id="KW-0472">Membrane</keyword>
<evidence type="ECO:0000313" key="12">
    <source>
        <dbReference type="Proteomes" id="UP000186819"/>
    </source>
</evidence>
<dbReference type="PANTHER" id="PTHR32089:SF112">
    <property type="entry name" value="LYSOZYME-LIKE PROTEIN-RELATED"/>
    <property type="match status" value="1"/>
</dbReference>
<keyword evidence="2" id="KW-1003">Cell membrane</keyword>
<keyword evidence="12" id="KW-1185">Reference proteome</keyword>
<dbReference type="Gene3D" id="1.10.287.950">
    <property type="entry name" value="Methyl-accepting chemotaxis protein"/>
    <property type="match status" value="1"/>
</dbReference>
<dbReference type="CDD" id="cd11386">
    <property type="entry name" value="MCP_signal"/>
    <property type="match status" value="1"/>
</dbReference>
<evidence type="ECO:0000256" key="5">
    <source>
        <dbReference type="ARBA" id="ARBA00023136"/>
    </source>
</evidence>
<evidence type="ECO:0000313" key="11">
    <source>
        <dbReference type="EMBL" id="SIR61567.1"/>
    </source>
</evidence>
<evidence type="ECO:0000256" key="4">
    <source>
        <dbReference type="ARBA" id="ARBA00022989"/>
    </source>
</evidence>
<dbReference type="InterPro" id="IPR004089">
    <property type="entry name" value="MCPsignal_dom"/>
</dbReference>
<dbReference type="PROSITE" id="PS50111">
    <property type="entry name" value="CHEMOTAXIS_TRANSDUC_2"/>
    <property type="match status" value="1"/>
</dbReference>
<sequence length="547" mass="59504">MVPNLYGLSVGFRLRLIVIVAFVLFAAVMAQAVVSFRGAMEGERKGSVQHAVESVHGTLEYFHKRETSGEMSREDAQAAAKAAIKGLRHGEGEYFFITDMHPHTLMHPIKPELDGRDMTNVADPKGKRLFVEFVEVVRKDGAGFVDYLWPKPGESEPQPKISYVKTFAPWGWILGTGVYVNDMDRVFWRQTMQTLVFAGIAVLLLVLVSWRIGRGILRQLGGEPSDLQRIAARIAERDLTSHVKVKEGDSRSITYAMDQMQSRLAEVIRRVRDNAHDVTDAVRQAADAGQAIHDSALHQTEVAGSTAAAIEQMAVSIAHVSENTDEARGNSQRTAEVAQRGEDLARDASEGIAQISETVAGAAKQIQVLRDRSGEIGEIADVIREISDQTNLLALNAAIEAARAGEQGRGFAVVADEVRKLAERTGAATAQISQVIQAVKAETESAVASIEQIVPKVDSGARRSQQAADALREIREGARDTLGRLEDVVSSMKELTAASNSVATNMQEVAQMAERSSSEIRSSTESTEKLRHSAEALEALTAGFRVD</sequence>
<accession>A0A1N7CDM9</accession>
<evidence type="ECO:0000256" key="9">
    <source>
        <dbReference type="SAM" id="Phobius"/>
    </source>
</evidence>
<dbReference type="FunFam" id="1.10.287.950:FF:000001">
    <property type="entry name" value="Methyl-accepting chemotaxis sensory transducer"/>
    <property type="match status" value="1"/>
</dbReference>
<dbReference type="SMART" id="SM00283">
    <property type="entry name" value="MA"/>
    <property type="match status" value="1"/>
</dbReference>
<proteinExistence type="inferred from homology"/>
<dbReference type="GO" id="GO:0007165">
    <property type="term" value="P:signal transduction"/>
    <property type="evidence" value="ECO:0007669"/>
    <property type="project" value="UniProtKB-KW"/>
</dbReference>
<dbReference type="Pfam" id="PF00015">
    <property type="entry name" value="MCPsignal"/>
    <property type="match status" value="1"/>
</dbReference>
<dbReference type="SMART" id="SM01049">
    <property type="entry name" value="Cache_2"/>
    <property type="match status" value="1"/>
</dbReference>
<gene>
    <name evidence="11" type="ORF">SAMN05421829_12352</name>
</gene>
<comment type="subcellular location">
    <subcellularLocation>
        <location evidence="1">Cell membrane</location>
        <topology evidence="1">Multi-pass membrane protein</topology>
    </subcellularLocation>
</comment>
<evidence type="ECO:0000256" key="8">
    <source>
        <dbReference type="PROSITE-ProRule" id="PRU00284"/>
    </source>
</evidence>
<dbReference type="SUPFAM" id="SSF58104">
    <property type="entry name" value="Methyl-accepting chemotaxis protein (MCP) signaling domain"/>
    <property type="match status" value="1"/>
</dbReference>
<dbReference type="EMBL" id="FTMD01000023">
    <property type="protein sequence ID" value="SIR61567.1"/>
    <property type="molecule type" value="Genomic_DNA"/>
</dbReference>
<dbReference type="Proteomes" id="UP000186819">
    <property type="component" value="Unassembled WGS sequence"/>
</dbReference>
<dbReference type="PANTHER" id="PTHR32089">
    <property type="entry name" value="METHYL-ACCEPTING CHEMOTAXIS PROTEIN MCPB"/>
    <property type="match status" value="1"/>
</dbReference>
<dbReference type="STRING" id="34027.SAMN05421829_12352"/>
<name>A0A1N7CDM9_9RHOO</name>
<keyword evidence="3 9" id="KW-0812">Transmembrane</keyword>
<dbReference type="AlphaFoldDB" id="A0A1N7CDM9"/>
<feature type="transmembrane region" description="Helical" evidence="9">
    <location>
        <begin position="195"/>
        <end position="213"/>
    </location>
</feature>
<evidence type="ECO:0000256" key="6">
    <source>
        <dbReference type="ARBA" id="ARBA00023224"/>
    </source>
</evidence>
<evidence type="ECO:0000256" key="1">
    <source>
        <dbReference type="ARBA" id="ARBA00004651"/>
    </source>
</evidence>
<dbReference type="GO" id="GO:0005886">
    <property type="term" value="C:plasma membrane"/>
    <property type="evidence" value="ECO:0007669"/>
    <property type="project" value="UniProtKB-SubCell"/>
</dbReference>
<protein>
    <submittedName>
        <fullName evidence="11">Methyl-accepting chemotaxis sensory transducer with Cache sensor</fullName>
    </submittedName>
</protein>
<evidence type="ECO:0000256" key="7">
    <source>
        <dbReference type="ARBA" id="ARBA00029447"/>
    </source>
</evidence>
<evidence type="ECO:0000259" key="10">
    <source>
        <dbReference type="PROSITE" id="PS50111"/>
    </source>
</evidence>
<feature type="transmembrane region" description="Helical" evidence="9">
    <location>
        <begin position="12"/>
        <end position="36"/>
    </location>
</feature>
<comment type="similarity">
    <text evidence="7">Belongs to the methyl-accepting chemotaxis (MCP) protein family.</text>
</comment>
<dbReference type="GO" id="GO:0006935">
    <property type="term" value="P:chemotaxis"/>
    <property type="evidence" value="ECO:0007669"/>
    <property type="project" value="UniProtKB-ARBA"/>
</dbReference>
<dbReference type="Gene3D" id="3.30.450.20">
    <property type="entry name" value="PAS domain"/>
    <property type="match status" value="1"/>
</dbReference>
<feature type="domain" description="Methyl-accepting transducer" evidence="10">
    <location>
        <begin position="274"/>
        <end position="510"/>
    </location>
</feature>
<keyword evidence="4 9" id="KW-1133">Transmembrane helix</keyword>
<evidence type="ECO:0000256" key="2">
    <source>
        <dbReference type="ARBA" id="ARBA00022475"/>
    </source>
</evidence>
<keyword evidence="6 8" id="KW-0807">Transducer</keyword>
<dbReference type="InterPro" id="IPR033480">
    <property type="entry name" value="sCache_2"/>
</dbReference>